<sequence length="737" mass="83701">MIDPRQADVDHYDIISYTWGPAIPKPYWKCHDILGLDWDLNIRPEKLEEIKRFMVFAQVQYMWVDCVCIKQCEQPETEKLGEMPRMYDYYKAAQRCHILMNMDQVWDPQTIVNDLRFLDHVLEAMPGQAVAAEANVTQRVRDDLVKWANDQEKPWTFPLPVTRRTAQSAGIELGVLNCYSTCISHVKQLFENKYFTRVWTFQEMLLGKNATMYGINDHNIFYLGELDDWMDLATNSKDKAYKLFDWIDRCRVLNNASVNAILGQIAEDKSTLDFLQTQVMGISSARTDILNGGPRWWHQNHKGISNVFSAISIKPRTCSSSPDIFKGLLGVFNGLFTNEEVAGKLGGEDIEKISFAFFKQLSLKTDQAWTKLAISRGEREKWDWIPVVKSHDKLMTTDCFAGVINLGHLRQKTEASASTGALTGIDKTPHKCMRIEICEIDTSDYDDFVYKGCNCGKNITTGFFSSDPIPIYDTPITVAKDEIGRTLVQCATILGSIIDPGGNVVDFRRRFLHKLQPYWRTTDPSARPAGWVDRCVSGTPWEQPLLRAHNMSMHFRMKDVSCGSRLDNPSTHNMVCKVTVKCGCTFTAPFSWTFEAITSMYGSSLGDTTMALDGDNRIILQDGMGLVQVGDVGKVFNLVAFGGEVRWYREHAIKCRKTREEKEFSMQSVIPFSRALVPESFKHGAMDMMRNYGYVPTGGSGNLLICRDMPLKQYKIIGVCIDESIPTKKGQHPVYVK</sequence>
<reference evidence="2 3" key="1">
    <citation type="submission" date="2019-04" db="EMBL/GenBank/DDBJ databases">
        <title>High contiguity whole genome sequence and gene annotation resource for two Venturia nashicola isolates.</title>
        <authorList>
            <person name="Prokchorchik M."/>
            <person name="Won K."/>
            <person name="Lee Y."/>
            <person name="Choi E.D."/>
            <person name="Segonzac C."/>
            <person name="Sohn K.H."/>
        </authorList>
    </citation>
    <scope>NUCLEOTIDE SEQUENCE [LARGE SCALE GENOMIC DNA]</scope>
    <source>
        <strain evidence="2 3">PRI2</strain>
    </source>
</reference>
<evidence type="ECO:0000313" key="3">
    <source>
        <dbReference type="Proteomes" id="UP000298493"/>
    </source>
</evidence>
<dbReference type="Pfam" id="PF06985">
    <property type="entry name" value="HET"/>
    <property type="match status" value="1"/>
</dbReference>
<dbReference type="STRING" id="86259.A0A4Z1P411"/>
<evidence type="ECO:0000259" key="1">
    <source>
        <dbReference type="Pfam" id="PF06985"/>
    </source>
</evidence>
<name>A0A4Z1P411_9PEZI</name>
<dbReference type="InterPro" id="IPR010730">
    <property type="entry name" value="HET"/>
</dbReference>
<evidence type="ECO:0000313" key="2">
    <source>
        <dbReference type="EMBL" id="TID18925.1"/>
    </source>
</evidence>
<dbReference type="Proteomes" id="UP000298493">
    <property type="component" value="Unassembled WGS sequence"/>
</dbReference>
<dbReference type="PANTHER" id="PTHR24148:SF64">
    <property type="entry name" value="HETEROKARYON INCOMPATIBILITY DOMAIN-CONTAINING PROTEIN"/>
    <property type="match status" value="1"/>
</dbReference>
<dbReference type="PANTHER" id="PTHR24148">
    <property type="entry name" value="ANKYRIN REPEAT DOMAIN-CONTAINING PROTEIN 39 HOMOLOG-RELATED"/>
    <property type="match status" value="1"/>
</dbReference>
<gene>
    <name evidence="2" type="ORF">E6O75_ATG06046</name>
</gene>
<accession>A0A4Z1P411</accession>
<proteinExistence type="predicted"/>
<keyword evidence="3" id="KW-1185">Reference proteome</keyword>
<comment type="caution">
    <text evidence="2">The sequence shown here is derived from an EMBL/GenBank/DDBJ whole genome shotgun (WGS) entry which is preliminary data.</text>
</comment>
<organism evidence="2 3">
    <name type="scientific">Venturia nashicola</name>
    <dbReference type="NCBI Taxonomy" id="86259"/>
    <lineage>
        <taxon>Eukaryota</taxon>
        <taxon>Fungi</taxon>
        <taxon>Dikarya</taxon>
        <taxon>Ascomycota</taxon>
        <taxon>Pezizomycotina</taxon>
        <taxon>Dothideomycetes</taxon>
        <taxon>Pleosporomycetidae</taxon>
        <taxon>Venturiales</taxon>
        <taxon>Venturiaceae</taxon>
        <taxon>Venturia</taxon>
    </lineage>
</organism>
<dbReference type="InterPro" id="IPR052895">
    <property type="entry name" value="HetReg/Transcr_Mod"/>
</dbReference>
<feature type="domain" description="Heterokaryon incompatibility" evidence="1">
    <location>
        <begin position="12"/>
        <end position="203"/>
    </location>
</feature>
<protein>
    <recommendedName>
        <fullName evidence="1">Heterokaryon incompatibility domain-containing protein</fullName>
    </recommendedName>
</protein>
<dbReference type="EMBL" id="SNSC02000013">
    <property type="protein sequence ID" value="TID18925.1"/>
    <property type="molecule type" value="Genomic_DNA"/>
</dbReference>
<dbReference type="AlphaFoldDB" id="A0A4Z1P411"/>